<comment type="function">
    <text evidence="1">Thiol-specific peroxidase that catalyzes the reduction of hydrogen peroxide and organic hydroperoxides to water and alcohols, respectively. Plays a role in cell protection against oxidative stress by detoxifying peroxides and as sensor of hydrogen peroxide-mediated signaling events.</text>
</comment>
<dbReference type="GO" id="GO:0008379">
    <property type="term" value="F:thioredoxin peroxidase activity"/>
    <property type="evidence" value="ECO:0007669"/>
    <property type="project" value="TreeGrafter"/>
</dbReference>
<dbReference type="EC" id="1.11.1.24" evidence="3"/>
<dbReference type="InterPro" id="IPR013766">
    <property type="entry name" value="Thioredoxin_domain"/>
</dbReference>
<keyword evidence="5" id="KW-0049">Antioxidant</keyword>
<dbReference type="KEGG" id="pmet:G4Y79_22220"/>
<dbReference type="InterPro" id="IPR036249">
    <property type="entry name" value="Thioredoxin-like_sf"/>
</dbReference>
<evidence type="ECO:0000259" key="14">
    <source>
        <dbReference type="PROSITE" id="PS51352"/>
    </source>
</evidence>
<dbReference type="InterPro" id="IPR000866">
    <property type="entry name" value="AhpC/TSA"/>
</dbReference>
<dbReference type="EMBL" id="CP062983">
    <property type="protein sequence ID" value="QPC82367.1"/>
    <property type="molecule type" value="Genomic_DNA"/>
</dbReference>
<dbReference type="InterPro" id="IPR024706">
    <property type="entry name" value="Peroxiredoxin_AhpC-typ"/>
</dbReference>
<evidence type="ECO:0000256" key="4">
    <source>
        <dbReference type="ARBA" id="ARBA00022559"/>
    </source>
</evidence>
<reference evidence="15 16" key="1">
    <citation type="submission" date="2020-02" db="EMBL/GenBank/DDBJ databases">
        <authorList>
            <person name="Zheng R.K."/>
            <person name="Sun C.M."/>
        </authorList>
    </citation>
    <scope>NUCLEOTIDE SEQUENCE [LARGE SCALE GENOMIC DNA]</scope>
    <source>
        <strain evidence="16">rifampicinis</strain>
    </source>
</reference>
<proteinExistence type="inferred from homology"/>
<evidence type="ECO:0000256" key="10">
    <source>
        <dbReference type="ARBA" id="ARBA00038489"/>
    </source>
</evidence>
<comment type="similarity">
    <text evidence="10">Belongs to the peroxiredoxin family. BCP/PrxQ subfamily.</text>
</comment>
<keyword evidence="16" id="KW-1185">Reference proteome</keyword>
<protein>
    <recommendedName>
        <fullName evidence="3">thioredoxin-dependent peroxiredoxin</fullName>
        <ecNumber evidence="3">1.11.1.24</ecNumber>
    </recommendedName>
    <alternativeName>
        <fullName evidence="11">Bacterioferritin comigratory protein</fullName>
    </alternativeName>
    <alternativeName>
        <fullName evidence="9">Thioredoxin peroxidase</fullName>
    </alternativeName>
</protein>
<keyword evidence="4" id="KW-0575">Peroxidase</keyword>
<dbReference type="SUPFAM" id="SSF52833">
    <property type="entry name" value="Thioredoxin-like"/>
    <property type="match status" value="1"/>
</dbReference>
<dbReference type="InterPro" id="IPR050924">
    <property type="entry name" value="Peroxiredoxin_BCP/PrxQ"/>
</dbReference>
<dbReference type="CDD" id="cd03017">
    <property type="entry name" value="PRX_BCP"/>
    <property type="match status" value="1"/>
</dbReference>
<evidence type="ECO:0000256" key="6">
    <source>
        <dbReference type="ARBA" id="ARBA00023002"/>
    </source>
</evidence>
<name>A0A7S8E8M6_9CHLR</name>
<comment type="subunit">
    <text evidence="2">Monomer.</text>
</comment>
<dbReference type="PROSITE" id="PS51352">
    <property type="entry name" value="THIOREDOXIN_2"/>
    <property type="match status" value="1"/>
</dbReference>
<gene>
    <name evidence="15" type="ORF">G4Y79_22220</name>
</gene>
<dbReference type="PANTHER" id="PTHR42801">
    <property type="entry name" value="THIOREDOXIN-DEPENDENT PEROXIDE REDUCTASE"/>
    <property type="match status" value="1"/>
</dbReference>
<dbReference type="GO" id="GO:0005737">
    <property type="term" value="C:cytoplasm"/>
    <property type="evidence" value="ECO:0007669"/>
    <property type="project" value="TreeGrafter"/>
</dbReference>
<evidence type="ECO:0000313" key="15">
    <source>
        <dbReference type="EMBL" id="QPC82367.1"/>
    </source>
</evidence>
<dbReference type="AlphaFoldDB" id="A0A7S8E8M6"/>
<dbReference type="FunFam" id="3.40.30.10:FF:000007">
    <property type="entry name" value="Thioredoxin-dependent thiol peroxidase"/>
    <property type="match status" value="1"/>
</dbReference>
<keyword evidence="8" id="KW-0676">Redox-active center</keyword>
<organism evidence="15 16">
    <name type="scientific">Phototrophicus methaneseepsis</name>
    <dbReference type="NCBI Taxonomy" id="2710758"/>
    <lineage>
        <taxon>Bacteria</taxon>
        <taxon>Bacillati</taxon>
        <taxon>Chloroflexota</taxon>
        <taxon>Candidatus Thermofontia</taxon>
        <taxon>Phototrophicales</taxon>
        <taxon>Phototrophicaceae</taxon>
        <taxon>Phototrophicus</taxon>
    </lineage>
</organism>
<dbReference type="GO" id="GO:0034599">
    <property type="term" value="P:cellular response to oxidative stress"/>
    <property type="evidence" value="ECO:0007669"/>
    <property type="project" value="TreeGrafter"/>
</dbReference>
<comment type="catalytic activity">
    <reaction evidence="12">
        <text>a hydroperoxide + [thioredoxin]-dithiol = an alcohol + [thioredoxin]-disulfide + H2O</text>
        <dbReference type="Rhea" id="RHEA:62620"/>
        <dbReference type="Rhea" id="RHEA-COMP:10698"/>
        <dbReference type="Rhea" id="RHEA-COMP:10700"/>
        <dbReference type="ChEBI" id="CHEBI:15377"/>
        <dbReference type="ChEBI" id="CHEBI:29950"/>
        <dbReference type="ChEBI" id="CHEBI:30879"/>
        <dbReference type="ChEBI" id="CHEBI:35924"/>
        <dbReference type="ChEBI" id="CHEBI:50058"/>
        <dbReference type="EC" id="1.11.1.24"/>
    </reaction>
</comment>
<dbReference type="RefSeq" id="WP_195170436.1">
    <property type="nucleotide sequence ID" value="NZ_CP062983.1"/>
</dbReference>
<evidence type="ECO:0000313" key="16">
    <source>
        <dbReference type="Proteomes" id="UP000594468"/>
    </source>
</evidence>
<dbReference type="Pfam" id="PF00578">
    <property type="entry name" value="AhpC-TSA"/>
    <property type="match status" value="1"/>
</dbReference>
<dbReference type="Proteomes" id="UP000594468">
    <property type="component" value="Chromosome"/>
</dbReference>
<evidence type="ECO:0000256" key="8">
    <source>
        <dbReference type="ARBA" id="ARBA00023284"/>
    </source>
</evidence>
<evidence type="ECO:0000256" key="2">
    <source>
        <dbReference type="ARBA" id="ARBA00011245"/>
    </source>
</evidence>
<evidence type="ECO:0000256" key="12">
    <source>
        <dbReference type="ARBA" id="ARBA00049091"/>
    </source>
</evidence>
<accession>A0A7S8E8M6</accession>
<sequence length="156" mass="17118">MLQVGDLVPDFELPNQDGEIVKLSDYRGQKVVIFAFPKASTPGCTTQACSFRDALPDMTNANAVVFGISSDNQEDLQKFKREQNLTYDLLSDVDHKVLEAWDAWGMGIGPIKMPVANRSYWAIDEEGRILDSKVGIGPEESMKAALAAVNAPVKND</sequence>
<keyword evidence="7" id="KW-1015">Disulfide bond</keyword>
<evidence type="ECO:0000256" key="7">
    <source>
        <dbReference type="ARBA" id="ARBA00023157"/>
    </source>
</evidence>
<keyword evidence="6" id="KW-0560">Oxidoreductase</keyword>
<dbReference type="GO" id="GO:0045454">
    <property type="term" value="P:cell redox homeostasis"/>
    <property type="evidence" value="ECO:0007669"/>
    <property type="project" value="TreeGrafter"/>
</dbReference>
<dbReference type="Gene3D" id="3.40.30.10">
    <property type="entry name" value="Glutaredoxin"/>
    <property type="match status" value="1"/>
</dbReference>
<evidence type="ECO:0000256" key="9">
    <source>
        <dbReference type="ARBA" id="ARBA00032824"/>
    </source>
</evidence>
<feature type="domain" description="Thioredoxin" evidence="14">
    <location>
        <begin position="2"/>
        <end position="151"/>
    </location>
</feature>
<evidence type="ECO:0000256" key="1">
    <source>
        <dbReference type="ARBA" id="ARBA00003330"/>
    </source>
</evidence>
<feature type="active site" description="Cysteine sulfenic acid (-SOH) intermediate; for peroxidase activity" evidence="13">
    <location>
        <position position="44"/>
    </location>
</feature>
<dbReference type="PIRSF" id="PIRSF000239">
    <property type="entry name" value="AHPC"/>
    <property type="match status" value="1"/>
</dbReference>
<dbReference type="PANTHER" id="PTHR42801:SF4">
    <property type="entry name" value="AHPC_TSA FAMILY PROTEIN"/>
    <property type="match status" value="1"/>
</dbReference>
<evidence type="ECO:0000256" key="5">
    <source>
        <dbReference type="ARBA" id="ARBA00022862"/>
    </source>
</evidence>
<evidence type="ECO:0000256" key="3">
    <source>
        <dbReference type="ARBA" id="ARBA00013017"/>
    </source>
</evidence>
<evidence type="ECO:0000256" key="11">
    <source>
        <dbReference type="ARBA" id="ARBA00041373"/>
    </source>
</evidence>
<evidence type="ECO:0000256" key="13">
    <source>
        <dbReference type="PIRSR" id="PIRSR000239-1"/>
    </source>
</evidence>